<gene>
    <name evidence="2" type="ORF">WKW82_39210</name>
</gene>
<accession>A0ABU8X0Y6</accession>
<evidence type="ECO:0000256" key="1">
    <source>
        <dbReference type="SAM" id="Phobius"/>
    </source>
</evidence>
<feature type="transmembrane region" description="Helical" evidence="1">
    <location>
        <begin position="6"/>
        <end position="28"/>
    </location>
</feature>
<evidence type="ECO:0000313" key="3">
    <source>
        <dbReference type="Proteomes" id="UP001385892"/>
    </source>
</evidence>
<protein>
    <recommendedName>
        <fullName evidence="4">DUF2726 domain-containing protein</fullName>
    </recommendedName>
</protein>
<dbReference type="EMBL" id="JBBKZT010000058">
    <property type="protein sequence ID" value="MEJ8852683.1"/>
    <property type="molecule type" value="Genomic_DNA"/>
</dbReference>
<keyword evidence="1" id="KW-1133">Transmembrane helix</keyword>
<organism evidence="2 3">
    <name type="scientific">Variovorax rhizosphaerae</name>
    <dbReference type="NCBI Taxonomy" id="1836200"/>
    <lineage>
        <taxon>Bacteria</taxon>
        <taxon>Pseudomonadati</taxon>
        <taxon>Pseudomonadota</taxon>
        <taxon>Betaproteobacteria</taxon>
        <taxon>Burkholderiales</taxon>
        <taxon>Comamonadaceae</taxon>
        <taxon>Variovorax</taxon>
    </lineage>
</organism>
<evidence type="ECO:0000313" key="2">
    <source>
        <dbReference type="EMBL" id="MEJ8852683.1"/>
    </source>
</evidence>
<keyword evidence="1" id="KW-0812">Transmembrane</keyword>
<name>A0ABU8X0Y6_9BURK</name>
<dbReference type="Proteomes" id="UP001385892">
    <property type="component" value="Unassembled WGS sequence"/>
</dbReference>
<keyword evidence="3" id="KW-1185">Reference proteome</keyword>
<sequence length="159" mass="18211">MNNLLQIQPLIVGMAVVLIVLALAYFALRRKDVKVQSKRLIDSARMRSGYVPLEVPTSLGLPERYIQDEGQQVTVDEMPRLRIRYLGVNCKKVQQDLQVEYLDLKKKLLTCHIGVAGDVQRIFLHQVLAVGNAETGKQFDLDTWVETVRVARRRRSLQQ</sequence>
<keyword evidence="1" id="KW-0472">Membrane</keyword>
<comment type="caution">
    <text evidence="2">The sequence shown here is derived from an EMBL/GenBank/DDBJ whole genome shotgun (WGS) entry which is preliminary data.</text>
</comment>
<dbReference type="RefSeq" id="WP_340348623.1">
    <property type="nucleotide sequence ID" value="NZ_JBBKZT010000058.1"/>
</dbReference>
<evidence type="ECO:0008006" key="4">
    <source>
        <dbReference type="Google" id="ProtNLM"/>
    </source>
</evidence>
<reference evidence="2 3" key="1">
    <citation type="submission" date="2024-03" db="EMBL/GenBank/DDBJ databases">
        <title>Novel species of the genus Variovorax.</title>
        <authorList>
            <person name="Liu Q."/>
            <person name="Xin Y.-H."/>
        </authorList>
    </citation>
    <scope>NUCLEOTIDE SEQUENCE [LARGE SCALE GENOMIC DNA]</scope>
    <source>
        <strain evidence="2 3">KACC 18900</strain>
    </source>
</reference>
<proteinExistence type="predicted"/>